<dbReference type="InterPro" id="IPR000551">
    <property type="entry name" value="MerR-type_HTH_dom"/>
</dbReference>
<reference evidence="3" key="1">
    <citation type="submission" date="2024-06" db="EMBL/GenBank/DDBJ databases">
        <title>Methylostella associata gen. nov., sp. nov., a novel Ancalomicrobiaceae-affiliated facultatively methylotrophic bacteria that feed on methanotrophs of the genus Methylococcus.</title>
        <authorList>
            <person name="Saltykova V."/>
            <person name="Danilova O.V."/>
            <person name="Oshkin I.Y."/>
            <person name="Belova S.E."/>
            <person name="Pimenov N.V."/>
            <person name="Dedysh S.N."/>
        </authorList>
    </citation>
    <scope>NUCLEOTIDE SEQUENCE</scope>
    <source>
        <strain evidence="3">S20</strain>
    </source>
</reference>
<gene>
    <name evidence="3" type="ORF">ABS361_18630</name>
</gene>
<organism evidence="3">
    <name type="scientific">Methyloraptor flagellatus</name>
    <dbReference type="NCBI Taxonomy" id="3162530"/>
    <lineage>
        <taxon>Bacteria</taxon>
        <taxon>Pseudomonadati</taxon>
        <taxon>Pseudomonadota</taxon>
        <taxon>Alphaproteobacteria</taxon>
        <taxon>Hyphomicrobiales</taxon>
        <taxon>Ancalomicrobiaceae</taxon>
        <taxon>Methyloraptor</taxon>
    </lineage>
</organism>
<dbReference type="GO" id="GO:0003677">
    <property type="term" value="F:DNA binding"/>
    <property type="evidence" value="ECO:0007669"/>
    <property type="project" value="UniProtKB-KW"/>
</dbReference>
<feature type="domain" description="HTH merR-type" evidence="2">
    <location>
        <begin position="1"/>
        <end position="69"/>
    </location>
</feature>
<keyword evidence="1" id="KW-0238">DNA-binding</keyword>
<dbReference type="Pfam" id="PF13411">
    <property type="entry name" value="MerR_1"/>
    <property type="match status" value="1"/>
</dbReference>
<evidence type="ECO:0000259" key="2">
    <source>
        <dbReference type="PROSITE" id="PS50937"/>
    </source>
</evidence>
<accession>A0AAU7X7F2</accession>
<dbReference type="PANTHER" id="PTHR30204">
    <property type="entry name" value="REDOX-CYCLING DRUG-SENSING TRANSCRIPTIONAL ACTIVATOR SOXR"/>
    <property type="match status" value="1"/>
</dbReference>
<dbReference type="SMART" id="SM00422">
    <property type="entry name" value="HTH_MERR"/>
    <property type="match status" value="1"/>
</dbReference>
<proteinExistence type="predicted"/>
<dbReference type="CDD" id="cd01109">
    <property type="entry name" value="HTH_YyaN"/>
    <property type="match status" value="1"/>
</dbReference>
<evidence type="ECO:0000313" key="3">
    <source>
        <dbReference type="EMBL" id="XBY44044.1"/>
    </source>
</evidence>
<sequence length="129" mass="14387">MMIGDLARATGLSVDTLRWYEKIGLIRKPARDRGGRRVYPADTLDWIAFLGRLKSTGMSIAEMLDYARLREQGPATTAARRVMLERHRIRVRDDIAALTASLGALDDKIETYRAIEAGLAADRDPEIAS</sequence>
<dbReference type="SUPFAM" id="SSF46955">
    <property type="entry name" value="Putative DNA-binding domain"/>
    <property type="match status" value="1"/>
</dbReference>
<dbReference type="EMBL" id="CP158568">
    <property type="protein sequence ID" value="XBY44044.1"/>
    <property type="molecule type" value="Genomic_DNA"/>
</dbReference>
<dbReference type="GO" id="GO:0003700">
    <property type="term" value="F:DNA-binding transcription factor activity"/>
    <property type="evidence" value="ECO:0007669"/>
    <property type="project" value="InterPro"/>
</dbReference>
<dbReference type="AlphaFoldDB" id="A0AAU7X7F2"/>
<protein>
    <submittedName>
        <fullName evidence="3">MerR family transcriptional regulator</fullName>
    </submittedName>
</protein>
<dbReference type="KEGG" id="mflg:ABS361_18630"/>
<dbReference type="InterPro" id="IPR047057">
    <property type="entry name" value="MerR_fam"/>
</dbReference>
<evidence type="ECO:0000256" key="1">
    <source>
        <dbReference type="ARBA" id="ARBA00023125"/>
    </source>
</evidence>
<dbReference type="PANTHER" id="PTHR30204:SF98">
    <property type="entry name" value="HTH-TYPE TRANSCRIPTIONAL REGULATOR ADHR"/>
    <property type="match status" value="1"/>
</dbReference>
<dbReference type="Gene3D" id="1.10.1660.10">
    <property type="match status" value="1"/>
</dbReference>
<dbReference type="PROSITE" id="PS00552">
    <property type="entry name" value="HTH_MERR_1"/>
    <property type="match status" value="1"/>
</dbReference>
<name>A0AAU7X7F2_9HYPH</name>
<dbReference type="PROSITE" id="PS50937">
    <property type="entry name" value="HTH_MERR_2"/>
    <property type="match status" value="1"/>
</dbReference>
<dbReference type="PRINTS" id="PR00040">
    <property type="entry name" value="HTHMERR"/>
</dbReference>
<dbReference type="RefSeq" id="WP_407049140.1">
    <property type="nucleotide sequence ID" value="NZ_CP158568.1"/>
</dbReference>
<dbReference type="InterPro" id="IPR009061">
    <property type="entry name" value="DNA-bd_dom_put_sf"/>
</dbReference>